<feature type="domain" description="HTH tetR-type" evidence="3">
    <location>
        <begin position="4"/>
        <end position="64"/>
    </location>
</feature>
<dbReference type="SUPFAM" id="SSF46689">
    <property type="entry name" value="Homeodomain-like"/>
    <property type="match status" value="1"/>
</dbReference>
<keyword evidence="1 2" id="KW-0238">DNA-binding</keyword>
<dbReference type="InterPro" id="IPR009057">
    <property type="entry name" value="Homeodomain-like_sf"/>
</dbReference>
<gene>
    <name evidence="4" type="ORF">AVR91_0207295</name>
</gene>
<name>A0A1W2M097_9PSEU</name>
<comment type="caution">
    <text evidence="4">The sequence shown here is derived from an EMBL/GenBank/DDBJ whole genome shotgun (WGS) entry which is preliminary data.</text>
</comment>
<organism evidence="4 5">
    <name type="scientific">Amycolatopsis keratiniphila subsp. keratiniphila</name>
    <dbReference type="NCBI Taxonomy" id="227715"/>
    <lineage>
        <taxon>Bacteria</taxon>
        <taxon>Bacillati</taxon>
        <taxon>Actinomycetota</taxon>
        <taxon>Actinomycetes</taxon>
        <taxon>Pseudonocardiales</taxon>
        <taxon>Pseudonocardiaceae</taxon>
        <taxon>Amycolatopsis</taxon>
        <taxon>Amycolatopsis japonica group</taxon>
    </lineage>
</organism>
<dbReference type="Gene3D" id="1.10.357.10">
    <property type="entry name" value="Tetracycline Repressor, domain 2"/>
    <property type="match status" value="1"/>
</dbReference>
<evidence type="ECO:0000256" key="2">
    <source>
        <dbReference type="PROSITE-ProRule" id="PRU00335"/>
    </source>
</evidence>
<evidence type="ECO:0000313" key="4">
    <source>
        <dbReference type="EMBL" id="ONF73072.1"/>
    </source>
</evidence>
<dbReference type="InterPro" id="IPR041583">
    <property type="entry name" value="TetR_C_31"/>
</dbReference>
<accession>A0A1W2M097</accession>
<evidence type="ECO:0000313" key="5">
    <source>
        <dbReference type="Proteomes" id="UP000076660"/>
    </source>
</evidence>
<dbReference type="OrthoDB" id="7506349at2"/>
<protein>
    <submittedName>
        <fullName evidence="4">TetR family transcriptional regulator</fullName>
    </submittedName>
</protein>
<dbReference type="PROSITE" id="PS50977">
    <property type="entry name" value="HTH_TETR_2"/>
    <property type="match status" value="1"/>
</dbReference>
<dbReference type="RefSeq" id="WP_063274737.1">
    <property type="nucleotide sequence ID" value="NZ_LQMT02000008.1"/>
</dbReference>
<dbReference type="GO" id="GO:0003677">
    <property type="term" value="F:DNA binding"/>
    <property type="evidence" value="ECO:0007669"/>
    <property type="project" value="UniProtKB-UniRule"/>
</dbReference>
<dbReference type="AlphaFoldDB" id="A0A1W2M097"/>
<dbReference type="InterPro" id="IPR001647">
    <property type="entry name" value="HTH_TetR"/>
</dbReference>
<dbReference type="Pfam" id="PF17940">
    <property type="entry name" value="TetR_C_31"/>
    <property type="match status" value="1"/>
</dbReference>
<evidence type="ECO:0000259" key="3">
    <source>
        <dbReference type="PROSITE" id="PS50977"/>
    </source>
</evidence>
<reference evidence="4 5" key="1">
    <citation type="submission" date="2016-12" db="EMBL/GenBank/DDBJ databases">
        <title>Amycolatopsis keratiniphila subsp. keratiniphila genome sequencing and assembly.</title>
        <authorList>
            <person name="Mayilraj S."/>
            <person name="Kaur N."/>
        </authorList>
    </citation>
    <scope>NUCLEOTIDE SEQUENCE [LARGE SCALE GENOMIC DNA]</scope>
    <source>
        <strain evidence="4 5">DSM 44409</strain>
    </source>
</reference>
<evidence type="ECO:0000256" key="1">
    <source>
        <dbReference type="ARBA" id="ARBA00023125"/>
    </source>
</evidence>
<feature type="DNA-binding region" description="H-T-H motif" evidence="2">
    <location>
        <begin position="27"/>
        <end position="46"/>
    </location>
</feature>
<sequence>MESTDRRTLIAEAATEILASQGIRGLTHSAVDVRLDLPRGSTSYYFRTRQALLEAVVRRIADTSAHRFQLTGLAHAAVDGHAAAAQAMAAWLDDLLVSRRHHVTARYALTIELAGFPELHELLARALFSREHATRLCEALGASDPATAGADLVSLTEGLLFDRFAGARSLDGVEAGTPASVVQFARPLAAYLRGMP</sequence>
<proteinExistence type="predicted"/>
<dbReference type="Proteomes" id="UP000076660">
    <property type="component" value="Unassembled WGS sequence"/>
</dbReference>
<dbReference type="EMBL" id="LQMT02000008">
    <property type="protein sequence ID" value="ONF73072.1"/>
    <property type="molecule type" value="Genomic_DNA"/>
</dbReference>